<dbReference type="AlphaFoldDB" id="A0AAV6H6N1"/>
<keyword evidence="2" id="KW-1185">Reference proteome</keyword>
<reference evidence="1" key="1">
    <citation type="submission" date="2020-10" db="EMBL/GenBank/DDBJ databases">
        <title>Chromosome-scale genome assembly of the Allis shad, Alosa alosa.</title>
        <authorList>
            <person name="Margot Z."/>
            <person name="Christophe K."/>
            <person name="Cabau C."/>
            <person name="Louis A."/>
            <person name="Berthelot C."/>
            <person name="Parey E."/>
            <person name="Roest Crollius H."/>
            <person name="Montfort J."/>
            <person name="Robinson-Rechavi M."/>
            <person name="Bucao C."/>
            <person name="Bouchez O."/>
            <person name="Gislard M."/>
            <person name="Lluch J."/>
            <person name="Milhes M."/>
            <person name="Lampietro C."/>
            <person name="Lopez Roques C."/>
            <person name="Donnadieu C."/>
            <person name="Braasch I."/>
            <person name="Desvignes T."/>
            <person name="Postlethwait J."/>
            <person name="Bobe J."/>
            <person name="Guiguen Y."/>
        </authorList>
    </citation>
    <scope>NUCLEOTIDE SEQUENCE</scope>
    <source>
        <strain evidence="1">M-15738</strain>
        <tissue evidence="1">Blood</tissue>
    </source>
</reference>
<name>A0AAV6H6N1_9TELE</name>
<comment type="caution">
    <text evidence="1">The sequence shown here is derived from an EMBL/GenBank/DDBJ whole genome shotgun (WGS) entry which is preliminary data.</text>
</comment>
<gene>
    <name evidence="1" type="ORF">AALO_G00035770</name>
</gene>
<sequence length="84" mass="9273">MAISGGPLCSDSDWPFCLCPQFLYDITGFVCFRLVVSFCWSSAVFKRPAHLCCCQTPNHFPIPPLPSEMAANVWFPLVSPCPSS</sequence>
<evidence type="ECO:0000313" key="2">
    <source>
        <dbReference type="Proteomes" id="UP000823561"/>
    </source>
</evidence>
<dbReference type="EMBL" id="JADWDJ010000003">
    <property type="protein sequence ID" value="KAG5282883.1"/>
    <property type="molecule type" value="Genomic_DNA"/>
</dbReference>
<protein>
    <submittedName>
        <fullName evidence="1">Uncharacterized protein</fullName>
    </submittedName>
</protein>
<accession>A0AAV6H6N1</accession>
<organism evidence="1 2">
    <name type="scientific">Alosa alosa</name>
    <name type="common">allis shad</name>
    <dbReference type="NCBI Taxonomy" id="278164"/>
    <lineage>
        <taxon>Eukaryota</taxon>
        <taxon>Metazoa</taxon>
        <taxon>Chordata</taxon>
        <taxon>Craniata</taxon>
        <taxon>Vertebrata</taxon>
        <taxon>Euteleostomi</taxon>
        <taxon>Actinopterygii</taxon>
        <taxon>Neopterygii</taxon>
        <taxon>Teleostei</taxon>
        <taxon>Clupei</taxon>
        <taxon>Clupeiformes</taxon>
        <taxon>Clupeoidei</taxon>
        <taxon>Clupeidae</taxon>
        <taxon>Alosa</taxon>
    </lineage>
</organism>
<evidence type="ECO:0000313" key="1">
    <source>
        <dbReference type="EMBL" id="KAG5282883.1"/>
    </source>
</evidence>
<proteinExistence type="predicted"/>
<dbReference type="Proteomes" id="UP000823561">
    <property type="component" value="Chromosome 3"/>
</dbReference>